<organism evidence="2 3">
    <name type="scientific">Fusarium oxysporum f. sp. lycopersici (strain 4287 / CBS 123668 / FGSC 9935 / NRRL 34936)</name>
    <name type="common">Fusarium vascular wilt of tomato</name>
    <dbReference type="NCBI Taxonomy" id="426428"/>
    <lineage>
        <taxon>Eukaryota</taxon>
        <taxon>Fungi</taxon>
        <taxon>Dikarya</taxon>
        <taxon>Ascomycota</taxon>
        <taxon>Pezizomycotina</taxon>
        <taxon>Sordariomycetes</taxon>
        <taxon>Hypocreomycetidae</taxon>
        <taxon>Hypocreales</taxon>
        <taxon>Nectriaceae</taxon>
        <taxon>Fusarium</taxon>
        <taxon>Fusarium oxysporum species complex</taxon>
    </lineage>
</organism>
<dbReference type="EMBL" id="DS231722">
    <property type="protein sequence ID" value="KNB17658.1"/>
    <property type="molecule type" value="Genomic_DNA"/>
</dbReference>
<dbReference type="RefSeq" id="XP_018255703.1">
    <property type="nucleotide sequence ID" value="XM_018402382.1"/>
</dbReference>
<reference evidence="2" key="1">
    <citation type="submission" date="2007-04" db="EMBL/GenBank/DDBJ databases">
        <authorList>
            <consortium name="The Broad Institute Genome Sequencing Platform"/>
            <person name="Birren B."/>
            <person name="Lander E."/>
            <person name="Galagan J."/>
            <person name="Nusbaum C."/>
            <person name="Devon K."/>
            <person name="Ma L.-J."/>
            <person name="Jaffe D."/>
            <person name="Butler J."/>
            <person name="Alvarez P."/>
            <person name="Gnerre S."/>
            <person name="Grabherr M."/>
            <person name="Kleber M."/>
            <person name="Mauceli E."/>
            <person name="Brockman W."/>
            <person name="MacCallum I.A."/>
            <person name="Young S."/>
            <person name="LaButti K."/>
            <person name="DeCaprio D."/>
            <person name="Crawford M."/>
            <person name="Koehrsen M."/>
            <person name="Engels R."/>
            <person name="Montgomery P."/>
            <person name="Pearson M."/>
            <person name="Howarth C."/>
            <person name="Larson L."/>
            <person name="White J."/>
            <person name="O'Leary S."/>
            <person name="Kodira C."/>
            <person name="Zeng Q."/>
            <person name="Yandava C."/>
            <person name="Alvarado L."/>
            <person name="Kistler C."/>
            <person name="Shim W.-B."/>
            <person name="Kang S."/>
            <person name="Woloshuk C."/>
        </authorList>
    </citation>
    <scope>NUCLEOTIDE SEQUENCE</scope>
    <source>
        <strain evidence="2">4287</strain>
    </source>
</reference>
<gene>
    <name evidence="1" type="ORF">FOXG_21685</name>
    <name evidence="2" type="ORF">FOXG_22001</name>
</gene>
<dbReference type="Proteomes" id="UP000009097">
    <property type="component" value="Unassembled WGS sequence"/>
</dbReference>
<reference evidence="2" key="2">
    <citation type="journal article" date="2010" name="Nature">
        <title>Comparative genomics reveals mobile pathogenicity chromosomes in Fusarium.</title>
        <authorList>
            <person name="Ma L.J."/>
            <person name="van der Does H.C."/>
            <person name="Borkovich K.A."/>
            <person name="Coleman J.J."/>
            <person name="Daboussi M.J."/>
            <person name="Di Pietro A."/>
            <person name="Dufresne M."/>
            <person name="Freitag M."/>
            <person name="Grabherr M."/>
            <person name="Henrissat B."/>
            <person name="Houterman P.M."/>
            <person name="Kang S."/>
            <person name="Shim W.B."/>
            <person name="Woloshuk C."/>
            <person name="Xie X."/>
            <person name="Xu J.R."/>
            <person name="Antoniw J."/>
            <person name="Baker S.E."/>
            <person name="Bluhm B.H."/>
            <person name="Breakspear A."/>
            <person name="Brown D.W."/>
            <person name="Butchko R.A."/>
            <person name="Chapman S."/>
            <person name="Coulson R."/>
            <person name="Coutinho P.M."/>
            <person name="Danchin E.G."/>
            <person name="Diener A."/>
            <person name="Gale L.R."/>
            <person name="Gardiner D.M."/>
            <person name="Goff S."/>
            <person name="Hammond-Kosack K.E."/>
            <person name="Hilburn K."/>
            <person name="Hua-Van A."/>
            <person name="Jonkers W."/>
            <person name="Kazan K."/>
            <person name="Kodira C.D."/>
            <person name="Koehrsen M."/>
            <person name="Kumar L."/>
            <person name="Lee Y.H."/>
            <person name="Li L."/>
            <person name="Manners J.M."/>
            <person name="Miranda-Saavedra D."/>
            <person name="Mukherjee M."/>
            <person name="Park G."/>
            <person name="Park J."/>
            <person name="Park S.Y."/>
            <person name="Proctor R.H."/>
            <person name="Regev A."/>
            <person name="Ruiz-Roldan M.C."/>
            <person name="Sain D."/>
            <person name="Sakthikumar S."/>
            <person name="Sykes S."/>
            <person name="Schwartz D.C."/>
            <person name="Turgeon B.G."/>
            <person name="Wapinski I."/>
            <person name="Yoder O."/>
            <person name="Young S."/>
            <person name="Zeng Q."/>
            <person name="Zhou S."/>
            <person name="Galagan J."/>
            <person name="Cuomo C.A."/>
            <person name="Kistler H.C."/>
            <person name="Rep M."/>
        </authorList>
    </citation>
    <scope>NUCLEOTIDE SEQUENCE [LARGE SCALE GENOMIC DNA]</scope>
    <source>
        <strain evidence="2">4287</strain>
    </source>
</reference>
<evidence type="ECO:0000313" key="1">
    <source>
        <dbReference type="EMBL" id="KNB16499.1"/>
    </source>
</evidence>
<protein>
    <submittedName>
        <fullName evidence="2">Uncharacterized protein</fullName>
    </submittedName>
</protein>
<name>A0A0J9W446_FUSO4</name>
<evidence type="ECO:0000313" key="2">
    <source>
        <dbReference type="EMBL" id="KNB17658.1"/>
    </source>
</evidence>
<dbReference type="EMBL" id="DS231719">
    <property type="protein sequence ID" value="KNB16499.1"/>
    <property type="molecule type" value="Genomic_DNA"/>
</dbReference>
<dbReference type="GeneID" id="28962391"/>
<dbReference type="KEGG" id="fox:FOXG_21685"/>
<dbReference type="VEuPathDB" id="FungiDB:FOXG_22001"/>
<dbReference type="VEuPathDB" id="FungiDB:FOXG_21685"/>
<dbReference type="KEGG" id="fox:FOXG_22001"/>
<accession>A0A0J9W446</accession>
<dbReference type="RefSeq" id="XP_018254544.1">
    <property type="nucleotide sequence ID" value="XM_018402032.1"/>
</dbReference>
<dbReference type="GeneID" id="28962707"/>
<evidence type="ECO:0000313" key="3">
    <source>
        <dbReference type="Proteomes" id="UP000009097"/>
    </source>
</evidence>
<dbReference type="AlphaFoldDB" id="A0A0J9W446"/>
<sequence>MLILGTGKGPYFFIGQRAGNWKRFGSVYLLAIDDKWH</sequence>
<proteinExistence type="predicted"/>